<feature type="domain" description="HTH cro/C1-type" evidence="2">
    <location>
        <begin position="7"/>
        <end position="61"/>
    </location>
</feature>
<dbReference type="Pfam" id="PF12674">
    <property type="entry name" value="Zn_ribbon_2"/>
    <property type="match status" value="1"/>
</dbReference>
<dbReference type="Proteomes" id="UP000186758">
    <property type="component" value="Unassembled WGS sequence"/>
</dbReference>
<evidence type="ECO:0000256" key="1">
    <source>
        <dbReference type="ARBA" id="ARBA00023125"/>
    </source>
</evidence>
<sequence length="154" mass="17320">MSTGSILKGLRDAAMMTQSTLAEKVHVTRQAVSRWENDETIPGPDMLVTLSGVFGVSVDALLGSPEIRFCECCGMPLEPSIMGRTRDKETDPRYCKWCLEDGSFAYTEEEQMLDFLVSHMPQEGMNEAECRAFYHAHLMTLPYWKEKAEKSSAV</sequence>
<dbReference type="OrthoDB" id="9801008at2"/>
<dbReference type="InterPro" id="IPR025868">
    <property type="entry name" value="Zn_ribbon_dom_put"/>
</dbReference>
<organism evidence="3 5">
    <name type="scientific">Faecalibaculum rodentium</name>
    <dbReference type="NCBI Taxonomy" id="1702221"/>
    <lineage>
        <taxon>Bacteria</taxon>
        <taxon>Bacillati</taxon>
        <taxon>Bacillota</taxon>
        <taxon>Erysipelotrichia</taxon>
        <taxon>Erysipelotrichales</taxon>
        <taxon>Erysipelotrichaceae</taxon>
        <taxon>Faecalibaculum</taxon>
    </lineage>
</organism>
<dbReference type="PROSITE" id="PS50943">
    <property type="entry name" value="HTH_CROC1"/>
    <property type="match status" value="1"/>
</dbReference>
<dbReference type="Gene3D" id="1.10.260.40">
    <property type="entry name" value="lambda repressor-like DNA-binding domains"/>
    <property type="match status" value="1"/>
</dbReference>
<dbReference type="Pfam" id="PF01381">
    <property type="entry name" value="HTH_3"/>
    <property type="match status" value="1"/>
</dbReference>
<dbReference type="SMART" id="SM00530">
    <property type="entry name" value="HTH_XRE"/>
    <property type="match status" value="1"/>
</dbReference>
<reference evidence="4 6" key="2">
    <citation type="submission" date="2016-11" db="EMBL/GenBank/DDBJ databases">
        <title>Description of two novel members of the family Erysipelotrichaceae: Ileibacterium lipovorans gen. nov., sp. nov. and Dubosiella newyorkensis, gen. nov., sp. nov.</title>
        <authorList>
            <person name="Cox L.M."/>
            <person name="Sohn J."/>
            <person name="Tyrrell K.L."/>
            <person name="Citron D.M."/>
            <person name="Lawson P.A."/>
            <person name="Patel N.B."/>
            <person name="Iizumi T."/>
            <person name="Perez-Perez G.I."/>
            <person name="Goldstein E.J."/>
            <person name="Blaser M.J."/>
        </authorList>
    </citation>
    <scope>NUCLEOTIDE SEQUENCE [LARGE SCALE GENOMIC DNA]</scope>
    <source>
        <strain evidence="4 6">NYU-BL-K8</strain>
    </source>
</reference>
<evidence type="ECO:0000259" key="2">
    <source>
        <dbReference type="PROSITE" id="PS50943"/>
    </source>
</evidence>
<dbReference type="GeneID" id="78477080"/>
<dbReference type="AlphaFoldDB" id="A0A140DRM7"/>
<dbReference type="GO" id="GO:0003677">
    <property type="term" value="F:DNA binding"/>
    <property type="evidence" value="ECO:0007669"/>
    <property type="project" value="UniProtKB-KW"/>
</dbReference>
<dbReference type="Proteomes" id="UP000069771">
    <property type="component" value="Chromosome"/>
</dbReference>
<reference evidence="3 5" key="1">
    <citation type="journal article" date="2016" name="Gut Pathog.">
        <title>Whole genome sequencing of "Faecalibaculum rodentium" ALO17, isolated from C57BL/6J laboratory mouse feces.</title>
        <authorList>
            <person name="Lim S."/>
            <person name="Chang D.H."/>
            <person name="Ahn S."/>
            <person name="Kim B.C."/>
        </authorList>
    </citation>
    <scope>NUCLEOTIDE SEQUENCE [LARGE SCALE GENOMIC DNA]</scope>
    <source>
        <strain evidence="3 5">Alo17</strain>
    </source>
</reference>
<protein>
    <recommendedName>
        <fullName evidence="2">HTH cro/C1-type domain-containing protein</fullName>
    </recommendedName>
</protein>
<dbReference type="InterPro" id="IPR001387">
    <property type="entry name" value="Cro/C1-type_HTH"/>
</dbReference>
<dbReference type="STRING" id="1702221.AALO17_01700"/>
<accession>A0A140DRM7</accession>
<dbReference type="InterPro" id="IPR010982">
    <property type="entry name" value="Lambda_DNA-bd_dom_sf"/>
</dbReference>
<dbReference type="EMBL" id="MPJZ01000050">
    <property type="protein sequence ID" value="OLU45504.1"/>
    <property type="molecule type" value="Genomic_DNA"/>
</dbReference>
<dbReference type="CDD" id="cd00093">
    <property type="entry name" value="HTH_XRE"/>
    <property type="match status" value="1"/>
</dbReference>
<evidence type="ECO:0000313" key="3">
    <source>
        <dbReference type="EMBL" id="AMK53304.1"/>
    </source>
</evidence>
<dbReference type="PANTHER" id="PTHR46558:SF13">
    <property type="entry name" value="HTH-TYPE TRANSCRIPTIONAL REGULATOR IMMR"/>
    <property type="match status" value="1"/>
</dbReference>
<dbReference type="KEGG" id="fro:AALO17_01700"/>
<evidence type="ECO:0000313" key="5">
    <source>
        <dbReference type="Proteomes" id="UP000069771"/>
    </source>
</evidence>
<keyword evidence="5" id="KW-1185">Reference proteome</keyword>
<dbReference type="RefSeq" id="WP_067554280.1">
    <property type="nucleotide sequence ID" value="NZ_CAJTBG010000014.1"/>
</dbReference>
<keyword evidence="1" id="KW-0238">DNA-binding</keyword>
<gene>
    <name evidence="3" type="ORF">AALO17_01700</name>
    <name evidence="4" type="ORF">BO223_05280</name>
</gene>
<dbReference type="PANTHER" id="PTHR46558">
    <property type="entry name" value="TRACRIPTIONAL REGULATORY PROTEIN-RELATED-RELATED"/>
    <property type="match status" value="1"/>
</dbReference>
<dbReference type="SUPFAM" id="SSF47413">
    <property type="entry name" value="lambda repressor-like DNA-binding domains"/>
    <property type="match status" value="1"/>
</dbReference>
<evidence type="ECO:0000313" key="6">
    <source>
        <dbReference type="Proteomes" id="UP000186758"/>
    </source>
</evidence>
<dbReference type="EMBL" id="CP011391">
    <property type="protein sequence ID" value="AMK53304.1"/>
    <property type="molecule type" value="Genomic_DNA"/>
</dbReference>
<evidence type="ECO:0000313" key="4">
    <source>
        <dbReference type="EMBL" id="OLU45504.1"/>
    </source>
</evidence>
<proteinExistence type="predicted"/>
<dbReference type="PATRIC" id="fig|1702221.3.peg.160"/>
<name>A0A140DRM7_9FIRM</name>